<evidence type="ECO:0000313" key="2">
    <source>
        <dbReference type="Proteomes" id="UP000075883"/>
    </source>
</evidence>
<organism evidence="1 2">
    <name type="scientific">Anopheles culicifacies</name>
    <dbReference type="NCBI Taxonomy" id="139723"/>
    <lineage>
        <taxon>Eukaryota</taxon>
        <taxon>Metazoa</taxon>
        <taxon>Ecdysozoa</taxon>
        <taxon>Arthropoda</taxon>
        <taxon>Hexapoda</taxon>
        <taxon>Insecta</taxon>
        <taxon>Pterygota</taxon>
        <taxon>Neoptera</taxon>
        <taxon>Endopterygota</taxon>
        <taxon>Diptera</taxon>
        <taxon>Nematocera</taxon>
        <taxon>Culicoidea</taxon>
        <taxon>Culicidae</taxon>
        <taxon>Anophelinae</taxon>
        <taxon>Anopheles</taxon>
        <taxon>culicifacies species complex</taxon>
    </lineage>
</organism>
<reference evidence="2" key="1">
    <citation type="submission" date="2013-09" db="EMBL/GenBank/DDBJ databases">
        <title>The Genome Sequence of Anopheles culicifacies species A.</title>
        <authorList>
            <consortium name="The Broad Institute Genomics Platform"/>
            <person name="Neafsey D.E."/>
            <person name="Besansky N."/>
            <person name="Howell P."/>
            <person name="Walton C."/>
            <person name="Young S.K."/>
            <person name="Zeng Q."/>
            <person name="Gargeya S."/>
            <person name="Fitzgerald M."/>
            <person name="Haas B."/>
            <person name="Abouelleil A."/>
            <person name="Allen A.W."/>
            <person name="Alvarado L."/>
            <person name="Arachchi H.M."/>
            <person name="Berlin A.M."/>
            <person name="Chapman S.B."/>
            <person name="Gainer-Dewar J."/>
            <person name="Goldberg J."/>
            <person name="Griggs A."/>
            <person name="Gujja S."/>
            <person name="Hansen M."/>
            <person name="Howarth C."/>
            <person name="Imamovic A."/>
            <person name="Ireland A."/>
            <person name="Larimer J."/>
            <person name="McCowan C."/>
            <person name="Murphy C."/>
            <person name="Pearson M."/>
            <person name="Poon T.W."/>
            <person name="Priest M."/>
            <person name="Roberts A."/>
            <person name="Saif S."/>
            <person name="Shea T."/>
            <person name="Sisk P."/>
            <person name="Sykes S."/>
            <person name="Wortman J."/>
            <person name="Nusbaum C."/>
            <person name="Birren B."/>
        </authorList>
    </citation>
    <scope>NUCLEOTIDE SEQUENCE [LARGE SCALE GENOMIC DNA]</scope>
    <source>
        <strain evidence="2">A-37</strain>
    </source>
</reference>
<evidence type="ECO:0000313" key="1">
    <source>
        <dbReference type="EnsemblMetazoa" id="ACUA007501-PA"/>
    </source>
</evidence>
<proteinExistence type="predicted"/>
<dbReference type="VEuPathDB" id="VectorBase:ACUA007501"/>
<sequence length="159" mass="16275">MESLRRSPRACTKRVLTDFSPGVPPSSVSMLIVCIGLLKLAVLEMAATCPGLPLSPISIALPSDSALDSSDGARIFRRSFFRLSRTGMAAGTIGYGREFTAESVWKPPCGSGGRGVDVSCVSCVKEPPVPGEAELGEIGTGTAVTCGKLGSGGTIAVSV</sequence>
<dbReference type="Proteomes" id="UP000075883">
    <property type="component" value="Unassembled WGS sequence"/>
</dbReference>
<dbReference type="EnsemblMetazoa" id="ACUA007501-RA">
    <property type="protein sequence ID" value="ACUA007501-PA"/>
    <property type="gene ID" value="ACUA007501"/>
</dbReference>
<keyword evidence="2" id="KW-1185">Reference proteome</keyword>
<protein>
    <submittedName>
        <fullName evidence="1">Uncharacterized protein</fullName>
    </submittedName>
</protein>
<name>A0A182M212_9DIPT</name>
<dbReference type="AlphaFoldDB" id="A0A182M212"/>
<reference evidence="1" key="2">
    <citation type="submission" date="2020-05" db="UniProtKB">
        <authorList>
            <consortium name="EnsemblMetazoa"/>
        </authorList>
    </citation>
    <scope>IDENTIFICATION</scope>
    <source>
        <strain evidence="1">A-37</strain>
    </source>
</reference>
<accession>A0A182M212</accession>
<dbReference type="EMBL" id="AXCM01005093">
    <property type="status" value="NOT_ANNOTATED_CDS"/>
    <property type="molecule type" value="Genomic_DNA"/>
</dbReference>